<dbReference type="Proteomes" id="UP000011910">
    <property type="component" value="Unassembled WGS sequence"/>
</dbReference>
<dbReference type="InterPro" id="IPR011006">
    <property type="entry name" value="CheY-like_superfamily"/>
</dbReference>
<evidence type="ECO:0000259" key="6">
    <source>
        <dbReference type="PROSITE" id="PS50110"/>
    </source>
</evidence>
<name>M7NUJ1_9BACT</name>
<dbReference type="EMBL" id="AODQ01000071">
    <property type="protein sequence ID" value="EMR02149.1"/>
    <property type="molecule type" value="Genomic_DNA"/>
</dbReference>
<dbReference type="Gene3D" id="3.40.50.2300">
    <property type="match status" value="1"/>
</dbReference>
<feature type="DNA-binding region" description="OmpR/PhoB-type" evidence="5">
    <location>
        <begin position="79"/>
        <end position="176"/>
    </location>
</feature>
<dbReference type="eggNOG" id="COG0745">
    <property type="taxonomic scope" value="Bacteria"/>
</dbReference>
<keyword evidence="2" id="KW-0902">Two-component regulatory system</keyword>
<dbReference type="AlphaFoldDB" id="M7NUJ1"/>
<evidence type="ECO:0000256" key="1">
    <source>
        <dbReference type="ARBA" id="ARBA00022553"/>
    </source>
</evidence>
<dbReference type="CDD" id="cd00383">
    <property type="entry name" value="trans_reg_C"/>
    <property type="match status" value="1"/>
</dbReference>
<evidence type="ECO:0000256" key="5">
    <source>
        <dbReference type="PROSITE-ProRule" id="PRU01091"/>
    </source>
</evidence>
<dbReference type="Pfam" id="PF00072">
    <property type="entry name" value="Response_reg"/>
    <property type="match status" value="1"/>
</dbReference>
<dbReference type="GO" id="GO:0000156">
    <property type="term" value="F:phosphorelay response regulator activity"/>
    <property type="evidence" value="ECO:0007669"/>
    <property type="project" value="TreeGrafter"/>
</dbReference>
<dbReference type="InterPro" id="IPR016032">
    <property type="entry name" value="Sig_transdc_resp-reg_C-effctor"/>
</dbReference>
<dbReference type="InterPro" id="IPR039420">
    <property type="entry name" value="WalR-like"/>
</dbReference>
<dbReference type="SUPFAM" id="SSF52172">
    <property type="entry name" value="CheY-like"/>
    <property type="match status" value="1"/>
</dbReference>
<evidence type="ECO:0000256" key="2">
    <source>
        <dbReference type="ARBA" id="ARBA00023012"/>
    </source>
</evidence>
<dbReference type="SUPFAM" id="SSF46894">
    <property type="entry name" value="C-terminal effector domain of the bipartite response regulators"/>
    <property type="match status" value="1"/>
</dbReference>
<organism evidence="8 9">
    <name type="scientific">Cesiribacter andamanensis AMV16</name>
    <dbReference type="NCBI Taxonomy" id="1279009"/>
    <lineage>
        <taxon>Bacteria</taxon>
        <taxon>Pseudomonadati</taxon>
        <taxon>Bacteroidota</taxon>
        <taxon>Cytophagia</taxon>
        <taxon>Cytophagales</taxon>
        <taxon>Cesiribacteraceae</taxon>
        <taxon>Cesiribacter</taxon>
    </lineage>
</organism>
<dbReference type="InterPro" id="IPR001867">
    <property type="entry name" value="OmpR/PhoB-type_DNA-bd"/>
</dbReference>
<gene>
    <name evidence="8" type="primary">phoP</name>
    <name evidence="8" type="ORF">ADICEAN_02711</name>
</gene>
<dbReference type="GO" id="GO:0005829">
    <property type="term" value="C:cytosol"/>
    <property type="evidence" value="ECO:0007669"/>
    <property type="project" value="TreeGrafter"/>
</dbReference>
<sequence length="181" mass="20564">MLPQLDGFSLAEKIRARNQEVPLIFLTAKSLKEDTLKGFQLGADDYVTKPFSLEELLLRIQAILRRSQRGAAGAYTAPEGPLQLGRYVFIPQQHELRLEGESQSLTAKETALLKMLAERKGQTLDRSEALNAIWHNDSYFNARSMDVYITKLRKLLRQDARLQILSVRGEGFKLVELDDFA</sequence>
<dbReference type="PROSITE" id="PS50110">
    <property type="entry name" value="RESPONSE_REGULATORY"/>
    <property type="match status" value="1"/>
</dbReference>
<dbReference type="STRING" id="1279009.ADICEAN_02711"/>
<comment type="caution">
    <text evidence="8">The sequence shown here is derived from an EMBL/GenBank/DDBJ whole genome shotgun (WGS) entry which is preliminary data.</text>
</comment>
<dbReference type="GO" id="GO:0000976">
    <property type="term" value="F:transcription cis-regulatory region binding"/>
    <property type="evidence" value="ECO:0007669"/>
    <property type="project" value="TreeGrafter"/>
</dbReference>
<dbReference type="PANTHER" id="PTHR48111">
    <property type="entry name" value="REGULATOR OF RPOS"/>
    <property type="match status" value="1"/>
</dbReference>
<dbReference type="Gene3D" id="1.10.10.10">
    <property type="entry name" value="Winged helix-like DNA-binding domain superfamily/Winged helix DNA-binding domain"/>
    <property type="match status" value="1"/>
</dbReference>
<dbReference type="RefSeq" id="WP_009196100.1">
    <property type="nucleotide sequence ID" value="NZ_AODQ01000071.1"/>
</dbReference>
<dbReference type="InterPro" id="IPR001789">
    <property type="entry name" value="Sig_transdc_resp-reg_receiver"/>
</dbReference>
<dbReference type="SMART" id="SM00862">
    <property type="entry name" value="Trans_reg_C"/>
    <property type="match status" value="1"/>
</dbReference>
<comment type="caution">
    <text evidence="4">Lacks conserved residue(s) required for the propagation of feature annotation.</text>
</comment>
<evidence type="ECO:0000256" key="3">
    <source>
        <dbReference type="ARBA" id="ARBA00023125"/>
    </source>
</evidence>
<proteinExistence type="predicted"/>
<evidence type="ECO:0000259" key="7">
    <source>
        <dbReference type="PROSITE" id="PS51755"/>
    </source>
</evidence>
<feature type="domain" description="Response regulatory" evidence="6">
    <location>
        <begin position="1"/>
        <end position="64"/>
    </location>
</feature>
<evidence type="ECO:0000256" key="4">
    <source>
        <dbReference type="PROSITE-ProRule" id="PRU00169"/>
    </source>
</evidence>
<dbReference type="InterPro" id="IPR036388">
    <property type="entry name" value="WH-like_DNA-bd_sf"/>
</dbReference>
<dbReference type="GO" id="GO:0032993">
    <property type="term" value="C:protein-DNA complex"/>
    <property type="evidence" value="ECO:0007669"/>
    <property type="project" value="TreeGrafter"/>
</dbReference>
<protein>
    <submittedName>
        <fullName evidence="8">Alkaline phosphatase synthesis transcriptional regulatory protein phoP</fullName>
    </submittedName>
</protein>
<dbReference type="PROSITE" id="PS51755">
    <property type="entry name" value="OMPR_PHOB"/>
    <property type="match status" value="1"/>
</dbReference>
<keyword evidence="9" id="KW-1185">Reference proteome</keyword>
<reference evidence="8 9" key="1">
    <citation type="journal article" date="2013" name="Genome Announc.">
        <title>Draft Genome Sequence of Cesiribacter andamanensis Strain AMV16T, Isolated from a Soil Sample from a Mud Volcano in the Andaman Islands, India.</title>
        <authorList>
            <person name="Shivaji S."/>
            <person name="Ara S."/>
            <person name="Begum Z."/>
            <person name="Srinivas T.N."/>
            <person name="Singh A."/>
            <person name="Kumar Pinnaka A."/>
        </authorList>
    </citation>
    <scope>NUCLEOTIDE SEQUENCE [LARGE SCALE GENOMIC DNA]</scope>
    <source>
        <strain evidence="8 9">AMV16</strain>
    </source>
</reference>
<dbReference type="Pfam" id="PF00486">
    <property type="entry name" value="Trans_reg_C"/>
    <property type="match status" value="1"/>
</dbReference>
<keyword evidence="1" id="KW-0597">Phosphoprotein</keyword>
<dbReference type="PANTHER" id="PTHR48111:SF40">
    <property type="entry name" value="PHOSPHATE REGULON TRANSCRIPTIONAL REGULATORY PROTEIN PHOB"/>
    <property type="match status" value="1"/>
</dbReference>
<evidence type="ECO:0000313" key="9">
    <source>
        <dbReference type="Proteomes" id="UP000011910"/>
    </source>
</evidence>
<dbReference type="PATRIC" id="fig|1279009.4.peg.2750"/>
<keyword evidence="3 5" id="KW-0238">DNA-binding</keyword>
<feature type="domain" description="OmpR/PhoB-type" evidence="7">
    <location>
        <begin position="79"/>
        <end position="176"/>
    </location>
</feature>
<dbReference type="GO" id="GO:0006355">
    <property type="term" value="P:regulation of DNA-templated transcription"/>
    <property type="evidence" value="ECO:0007669"/>
    <property type="project" value="InterPro"/>
</dbReference>
<evidence type="ECO:0000313" key="8">
    <source>
        <dbReference type="EMBL" id="EMR02149.1"/>
    </source>
</evidence>
<accession>M7NUJ1</accession>